<dbReference type="EMBL" id="CADDAV010000010">
    <property type="protein sequence ID" value="CAB0593784.1"/>
    <property type="molecule type" value="Genomic_DNA"/>
</dbReference>
<sequence length="34" mass="4437">MTYKPRHRKQPWWHRLLFGRRMNPYEFLTEMTTK</sequence>
<gene>
    <name evidence="1" type="ORF">CIP107547_00889</name>
</gene>
<reference evidence="1 2" key="1">
    <citation type="submission" date="2020-02" db="EMBL/GenBank/DDBJ databases">
        <authorList>
            <person name="Brisse S."/>
        </authorList>
    </citation>
    <scope>NUCLEOTIDE SEQUENCE [LARGE SCALE GENOMIC DNA]</scope>
    <source>
        <strain evidence="1">CIP107547</strain>
    </source>
</reference>
<comment type="caution">
    <text evidence="1">The sequence shown here is derived from an EMBL/GenBank/DDBJ whole genome shotgun (WGS) entry which is preliminary data.</text>
</comment>
<evidence type="ECO:0000313" key="1">
    <source>
        <dbReference type="EMBL" id="CAB0593784.1"/>
    </source>
</evidence>
<dbReference type="Proteomes" id="UP000480222">
    <property type="component" value="Unassembled WGS sequence"/>
</dbReference>
<dbReference type="AlphaFoldDB" id="A0A811G2K7"/>
<protein>
    <submittedName>
        <fullName evidence="1">Uncharacterized protein</fullName>
    </submittedName>
</protein>
<accession>A0A811G2K7</accession>
<evidence type="ECO:0000313" key="2">
    <source>
        <dbReference type="Proteomes" id="UP000480222"/>
    </source>
</evidence>
<name>A0A811G2K7_CORDP</name>
<proteinExistence type="predicted"/>
<organism evidence="1 2">
    <name type="scientific">Corynebacterium diphtheriae</name>
    <dbReference type="NCBI Taxonomy" id="1717"/>
    <lineage>
        <taxon>Bacteria</taxon>
        <taxon>Bacillati</taxon>
        <taxon>Actinomycetota</taxon>
        <taxon>Actinomycetes</taxon>
        <taxon>Mycobacteriales</taxon>
        <taxon>Corynebacteriaceae</taxon>
        <taxon>Corynebacterium</taxon>
    </lineage>
</organism>